<organism evidence="1 2">
    <name type="scientific">Smallanthus sonchifolius</name>
    <dbReference type="NCBI Taxonomy" id="185202"/>
    <lineage>
        <taxon>Eukaryota</taxon>
        <taxon>Viridiplantae</taxon>
        <taxon>Streptophyta</taxon>
        <taxon>Embryophyta</taxon>
        <taxon>Tracheophyta</taxon>
        <taxon>Spermatophyta</taxon>
        <taxon>Magnoliopsida</taxon>
        <taxon>eudicotyledons</taxon>
        <taxon>Gunneridae</taxon>
        <taxon>Pentapetalae</taxon>
        <taxon>asterids</taxon>
        <taxon>campanulids</taxon>
        <taxon>Asterales</taxon>
        <taxon>Asteraceae</taxon>
        <taxon>Asteroideae</taxon>
        <taxon>Heliantheae alliance</taxon>
        <taxon>Millerieae</taxon>
        <taxon>Smallanthus</taxon>
    </lineage>
</organism>
<gene>
    <name evidence="1" type="ORF">L1987_71265</name>
</gene>
<dbReference type="Proteomes" id="UP001056120">
    <property type="component" value="Linkage Group LG24"/>
</dbReference>
<accession>A0ACB9AR58</accession>
<proteinExistence type="predicted"/>
<protein>
    <submittedName>
        <fullName evidence="1">Uncharacterized protein</fullName>
    </submittedName>
</protein>
<comment type="caution">
    <text evidence="1">The sequence shown here is derived from an EMBL/GenBank/DDBJ whole genome shotgun (WGS) entry which is preliminary data.</text>
</comment>
<reference evidence="2" key="1">
    <citation type="journal article" date="2022" name="Mol. Ecol. Resour.">
        <title>The genomes of chicory, endive, great burdock and yacon provide insights into Asteraceae palaeo-polyploidization history and plant inulin production.</title>
        <authorList>
            <person name="Fan W."/>
            <person name="Wang S."/>
            <person name="Wang H."/>
            <person name="Wang A."/>
            <person name="Jiang F."/>
            <person name="Liu H."/>
            <person name="Zhao H."/>
            <person name="Xu D."/>
            <person name="Zhang Y."/>
        </authorList>
    </citation>
    <scope>NUCLEOTIDE SEQUENCE [LARGE SCALE GENOMIC DNA]</scope>
    <source>
        <strain evidence="2">cv. Yunnan</strain>
    </source>
</reference>
<name>A0ACB9AR58_9ASTR</name>
<evidence type="ECO:0000313" key="2">
    <source>
        <dbReference type="Proteomes" id="UP001056120"/>
    </source>
</evidence>
<reference evidence="1 2" key="2">
    <citation type="journal article" date="2022" name="Mol. Ecol. Resour.">
        <title>The genomes of chicory, endive, great burdock and yacon provide insights into Asteraceae paleo-polyploidization history and plant inulin production.</title>
        <authorList>
            <person name="Fan W."/>
            <person name="Wang S."/>
            <person name="Wang H."/>
            <person name="Wang A."/>
            <person name="Jiang F."/>
            <person name="Liu H."/>
            <person name="Zhao H."/>
            <person name="Xu D."/>
            <person name="Zhang Y."/>
        </authorList>
    </citation>
    <scope>NUCLEOTIDE SEQUENCE [LARGE SCALE GENOMIC DNA]</scope>
    <source>
        <strain evidence="2">cv. Yunnan</strain>
        <tissue evidence="1">Leaves</tissue>
    </source>
</reference>
<dbReference type="EMBL" id="CM042041">
    <property type="protein sequence ID" value="KAI3712702.1"/>
    <property type="molecule type" value="Genomic_DNA"/>
</dbReference>
<sequence length="72" mass="8220">MDGFTIAMEDIGSSQLWNLRYRFRLIPIIAPSSPPRQNQVAETTLVSLPMALLFYLIAGYINLWIFAIVFLT</sequence>
<keyword evidence="2" id="KW-1185">Reference proteome</keyword>
<evidence type="ECO:0000313" key="1">
    <source>
        <dbReference type="EMBL" id="KAI3712702.1"/>
    </source>
</evidence>